<dbReference type="Gene3D" id="6.10.140.2220">
    <property type="match status" value="1"/>
</dbReference>
<dbReference type="AlphaFoldDB" id="A0AAW0BD80"/>
<organism evidence="6 7">
    <name type="scientific">Favolaschia claudopus</name>
    <dbReference type="NCBI Taxonomy" id="2862362"/>
    <lineage>
        <taxon>Eukaryota</taxon>
        <taxon>Fungi</taxon>
        <taxon>Dikarya</taxon>
        <taxon>Basidiomycota</taxon>
        <taxon>Agaricomycotina</taxon>
        <taxon>Agaricomycetes</taxon>
        <taxon>Agaricomycetidae</taxon>
        <taxon>Agaricales</taxon>
        <taxon>Marasmiineae</taxon>
        <taxon>Mycenaceae</taxon>
        <taxon>Favolaschia</taxon>
    </lineage>
</organism>
<evidence type="ECO:0000256" key="4">
    <source>
        <dbReference type="PROSITE-ProRule" id="PRU00134"/>
    </source>
</evidence>
<dbReference type="InterPro" id="IPR002893">
    <property type="entry name" value="Znf_MYND"/>
</dbReference>
<proteinExistence type="predicted"/>
<feature type="domain" description="MYND-type" evidence="5">
    <location>
        <begin position="433"/>
        <end position="474"/>
    </location>
</feature>
<name>A0AAW0BD80_9AGAR</name>
<dbReference type="GO" id="GO:0008270">
    <property type="term" value="F:zinc ion binding"/>
    <property type="evidence" value="ECO:0007669"/>
    <property type="project" value="UniProtKB-KW"/>
</dbReference>
<keyword evidence="2 4" id="KW-0863">Zinc-finger</keyword>
<dbReference type="Proteomes" id="UP001362999">
    <property type="component" value="Unassembled WGS sequence"/>
</dbReference>
<protein>
    <recommendedName>
        <fullName evidence="5">MYND-type domain-containing protein</fullName>
    </recommendedName>
</protein>
<evidence type="ECO:0000313" key="7">
    <source>
        <dbReference type="Proteomes" id="UP001362999"/>
    </source>
</evidence>
<gene>
    <name evidence="6" type="ORF">R3P38DRAFT_2626034</name>
</gene>
<dbReference type="PROSITE" id="PS50865">
    <property type="entry name" value="ZF_MYND_2"/>
    <property type="match status" value="1"/>
</dbReference>
<accession>A0AAW0BD80</accession>
<dbReference type="EMBL" id="JAWWNJ010000034">
    <property type="protein sequence ID" value="KAK7024681.1"/>
    <property type="molecule type" value="Genomic_DNA"/>
</dbReference>
<comment type="caution">
    <text evidence="6">The sequence shown here is derived from an EMBL/GenBank/DDBJ whole genome shotgun (WGS) entry which is preliminary data.</text>
</comment>
<sequence>MHPLLQLKALKNLPLRDRSLANSMTPAYPKPPSSDQLTRFSEKLRTLSGEQNLIYLPIVHHLLDPRRIPNIAALEGQDAEAVDHILAAIMCTGPLFSTPVPRDAFPEVWTRLWSWIDFISTYFDFLRTHIHWLSEEKLYIALICFLHQMSLHPVNQRIIVSTPGCPLIAIRAWAFVLDIGDLLNKQRELSTIHEIILDSNVALDDVLDAVDGQVDRIAHLVMQQISPLVRLAPKSLQVRSRIDETQNAWLLQYAINIVLALDQIVSGSPGDSRRLCSALVPLGFVEIVTACACSLVMDSSNLSDGAMDIANSCIAMLCSIFQGPSIHDALRLAIKHGLLTLIPPCARWLPNQPVHNNLYNLMKDYLCESMVRYNILETLEPFQDLLQRAEHESASFSVPNVRNLWTAFSKLGRERFHIRRQFDRSPRIRACDNVECGKLCPKSMLRCCSGCSTLLYCSRECQVADWQSGHRRSCIWHLSNRNRVRAQFSPKEYSFLRFLLQHDYLSRRLEFVEELTRCWVVSPQGLFVSVYDYPNNRSSEVVLKFSDSDIADRMVCPEYYLDIKARVERSAGRMALDIMRVYHRGKSTDLIIPLRRGKGDMEASLRNLAGSFVPGHLPPPNFRGILRRALQEEGQTTR</sequence>
<keyword evidence="7" id="KW-1185">Reference proteome</keyword>
<evidence type="ECO:0000256" key="1">
    <source>
        <dbReference type="ARBA" id="ARBA00022723"/>
    </source>
</evidence>
<keyword evidence="3" id="KW-0862">Zinc</keyword>
<evidence type="ECO:0000256" key="2">
    <source>
        <dbReference type="ARBA" id="ARBA00022771"/>
    </source>
</evidence>
<evidence type="ECO:0000313" key="6">
    <source>
        <dbReference type="EMBL" id="KAK7024681.1"/>
    </source>
</evidence>
<dbReference type="SUPFAM" id="SSF144232">
    <property type="entry name" value="HIT/MYND zinc finger-like"/>
    <property type="match status" value="1"/>
</dbReference>
<evidence type="ECO:0000259" key="5">
    <source>
        <dbReference type="PROSITE" id="PS50865"/>
    </source>
</evidence>
<reference evidence="6 7" key="1">
    <citation type="journal article" date="2024" name="J Genomics">
        <title>Draft genome sequencing and assembly of Favolaschia claudopus CIRM-BRFM 2984 isolated from oak limbs.</title>
        <authorList>
            <person name="Navarro D."/>
            <person name="Drula E."/>
            <person name="Chaduli D."/>
            <person name="Cazenave R."/>
            <person name="Ahrendt S."/>
            <person name="Wang J."/>
            <person name="Lipzen A."/>
            <person name="Daum C."/>
            <person name="Barry K."/>
            <person name="Grigoriev I.V."/>
            <person name="Favel A."/>
            <person name="Rosso M.N."/>
            <person name="Martin F."/>
        </authorList>
    </citation>
    <scope>NUCLEOTIDE SEQUENCE [LARGE SCALE GENOMIC DNA]</scope>
    <source>
        <strain evidence="6 7">CIRM-BRFM 2984</strain>
    </source>
</reference>
<evidence type="ECO:0000256" key="3">
    <source>
        <dbReference type="ARBA" id="ARBA00022833"/>
    </source>
</evidence>
<dbReference type="Pfam" id="PF01753">
    <property type="entry name" value="zf-MYND"/>
    <property type="match status" value="1"/>
</dbReference>
<keyword evidence="1" id="KW-0479">Metal-binding</keyword>